<evidence type="ECO:0000313" key="6">
    <source>
        <dbReference type="EMBL" id="CAF1548681.1"/>
    </source>
</evidence>
<dbReference type="EMBL" id="CAJNOR010002471">
    <property type="protein sequence ID" value="CAF1299046.1"/>
    <property type="molecule type" value="Genomic_DNA"/>
</dbReference>
<dbReference type="InterPro" id="IPR003323">
    <property type="entry name" value="OTU_dom"/>
</dbReference>
<protein>
    <recommendedName>
        <fullName evidence="2">Vertnin</fullName>
    </recommendedName>
</protein>
<dbReference type="InterPro" id="IPR047273">
    <property type="entry name" value="VRTN_OTU_dom"/>
</dbReference>
<sequence>MSRAAKFGRLLLYLEKCSESVFGLDAIYFAVDRIKKMELIKLPLEFYPNNMFDDKIDVVDSVARQYLEKASMDVRHLLPADVPGDGNCLYHSVLLLMNNSVMTTSELRVRTIVELITNEAYYSNMLASVVRPFDIAIKDVCRNNTYSELYEIVALCTVVGCNIRSVYPEIDFRADMVIMNNVFTPIPPITTNYEIKILWSSMWSEMNIRAVNNNHWSPNHFVPLMSPGIRYESDSTSRIKLINNTPEKKTTKNNIDTHVRIPEFQSSPSRRLRSETDTTNGHVQVIDVDTTGQNEREREDQHQMRLATLRDRAHRLRKDRARAESRRARETQEARQNRLEQMKGHARTSRMNESEDDRRDRLEQMKGHARNGRMDESEEGYQIRIDHQRKRSQVNRINKKLEKQAINNTILHQRDINDQVYEKRDYIHRADSPINDIILNDNATNRNKRQDFSTWPAPISAQLKEECLKQFLQRMSMGELAEVTCAICNVGSSKQQCKIVPISTISHKDLLKVSDELRDLITNIQLSIPKHSDGNI</sequence>
<gene>
    <name evidence="6" type="ORF">EDS130_LOCUS45842</name>
    <name evidence="5" type="ORF">XAT740_LOCUS28760</name>
</gene>
<dbReference type="Proteomes" id="UP000663852">
    <property type="component" value="Unassembled WGS sequence"/>
</dbReference>
<evidence type="ECO:0000256" key="3">
    <source>
        <dbReference type="SAM" id="MobiDB-lite"/>
    </source>
</evidence>
<dbReference type="AlphaFoldDB" id="A0A815WWK6"/>
<dbReference type="EMBL" id="CAJNOJ010001297">
    <property type="protein sequence ID" value="CAF1548681.1"/>
    <property type="molecule type" value="Genomic_DNA"/>
</dbReference>
<comment type="similarity">
    <text evidence="1">Belongs to the vertnin family.</text>
</comment>
<evidence type="ECO:0000259" key="4">
    <source>
        <dbReference type="PROSITE" id="PS50802"/>
    </source>
</evidence>
<dbReference type="InterPro" id="IPR038822">
    <property type="entry name" value="Vertnin-like"/>
</dbReference>
<dbReference type="PANTHER" id="PTHR16081">
    <property type="entry name" value="VERTNIN"/>
    <property type="match status" value="1"/>
</dbReference>
<dbReference type="Pfam" id="PF21107">
    <property type="entry name" value="STPRs"/>
    <property type="match status" value="1"/>
</dbReference>
<evidence type="ECO:0000313" key="8">
    <source>
        <dbReference type="Proteomes" id="UP000663852"/>
    </source>
</evidence>
<accession>A0A815WWK6</accession>
<evidence type="ECO:0000313" key="5">
    <source>
        <dbReference type="EMBL" id="CAF1299046.1"/>
    </source>
</evidence>
<organism evidence="6 8">
    <name type="scientific">Adineta ricciae</name>
    <name type="common">Rotifer</name>
    <dbReference type="NCBI Taxonomy" id="249248"/>
    <lineage>
        <taxon>Eukaryota</taxon>
        <taxon>Metazoa</taxon>
        <taxon>Spiralia</taxon>
        <taxon>Gnathifera</taxon>
        <taxon>Rotifera</taxon>
        <taxon>Eurotatoria</taxon>
        <taxon>Bdelloidea</taxon>
        <taxon>Adinetida</taxon>
        <taxon>Adinetidae</taxon>
        <taxon>Adineta</taxon>
    </lineage>
</organism>
<dbReference type="InterPro" id="IPR038765">
    <property type="entry name" value="Papain-like_cys_pep_sf"/>
</dbReference>
<feature type="domain" description="OTU" evidence="4">
    <location>
        <begin position="77"/>
        <end position="189"/>
    </location>
</feature>
<dbReference type="GO" id="GO:0006357">
    <property type="term" value="P:regulation of transcription by RNA polymerase II"/>
    <property type="evidence" value="ECO:0007669"/>
    <property type="project" value="TreeGrafter"/>
</dbReference>
<feature type="compositionally biased region" description="Basic and acidic residues" evidence="3">
    <location>
        <begin position="350"/>
        <end position="366"/>
    </location>
</feature>
<dbReference type="PANTHER" id="PTHR16081:SF0">
    <property type="entry name" value="VERTNIN"/>
    <property type="match status" value="1"/>
</dbReference>
<feature type="region of interest" description="Disordered" evidence="3">
    <location>
        <begin position="266"/>
        <end position="302"/>
    </location>
</feature>
<keyword evidence="7" id="KW-1185">Reference proteome</keyword>
<dbReference type="OrthoDB" id="10043303at2759"/>
<name>A0A815WWK6_ADIRI</name>
<dbReference type="PROSITE" id="PS50802">
    <property type="entry name" value="OTU"/>
    <property type="match status" value="1"/>
</dbReference>
<dbReference type="Gene3D" id="3.90.70.80">
    <property type="match status" value="1"/>
</dbReference>
<evidence type="ECO:0000256" key="2">
    <source>
        <dbReference type="ARBA" id="ARBA00020188"/>
    </source>
</evidence>
<dbReference type="CDD" id="cd22791">
    <property type="entry name" value="OTU_VRTN"/>
    <property type="match status" value="1"/>
</dbReference>
<dbReference type="SUPFAM" id="SSF54001">
    <property type="entry name" value="Cysteine proteinases"/>
    <property type="match status" value="1"/>
</dbReference>
<dbReference type="Proteomes" id="UP000663828">
    <property type="component" value="Unassembled WGS sequence"/>
</dbReference>
<dbReference type="InterPro" id="IPR048998">
    <property type="entry name" value="STPR"/>
</dbReference>
<comment type="caution">
    <text evidence="6">The sequence shown here is derived from an EMBL/GenBank/DDBJ whole genome shotgun (WGS) entry which is preliminary data.</text>
</comment>
<evidence type="ECO:0000256" key="1">
    <source>
        <dbReference type="ARBA" id="ARBA00007290"/>
    </source>
</evidence>
<dbReference type="GO" id="GO:0000785">
    <property type="term" value="C:chromatin"/>
    <property type="evidence" value="ECO:0007669"/>
    <property type="project" value="TreeGrafter"/>
</dbReference>
<feature type="compositionally biased region" description="Basic and acidic residues" evidence="3">
    <location>
        <begin position="321"/>
        <end position="343"/>
    </location>
</feature>
<evidence type="ECO:0000313" key="7">
    <source>
        <dbReference type="Proteomes" id="UP000663828"/>
    </source>
</evidence>
<proteinExistence type="inferred from homology"/>
<feature type="region of interest" description="Disordered" evidence="3">
    <location>
        <begin position="314"/>
        <end position="377"/>
    </location>
</feature>
<reference evidence="6" key="1">
    <citation type="submission" date="2021-02" db="EMBL/GenBank/DDBJ databases">
        <authorList>
            <person name="Nowell W R."/>
        </authorList>
    </citation>
    <scope>NUCLEOTIDE SEQUENCE</scope>
</reference>